<dbReference type="AlphaFoldDB" id="A0A1N6D9J5"/>
<dbReference type="EMBL" id="FSRA01000001">
    <property type="protein sequence ID" value="SIN67470.1"/>
    <property type="molecule type" value="Genomic_DNA"/>
</dbReference>
<evidence type="ECO:0000313" key="2">
    <source>
        <dbReference type="EMBL" id="SIN67470.1"/>
    </source>
</evidence>
<dbReference type="RefSeq" id="WP_074237605.1">
    <property type="nucleotide sequence ID" value="NZ_FSRA01000001.1"/>
</dbReference>
<sequence length="123" mass="14474">MAIENFDALHQLHQEWKKDLLLSEKEIKSLTAELTELSNQSLDQDQQVKIEHFQNALIRQKEVVNDELQLIIKADKMMSESNGEAAQLQMLHNKLQDDMDTFDRLFTDLREEFKAFKRSLLKS</sequence>
<name>A0A1N6D9J5_9BACT</name>
<gene>
    <name evidence="2" type="ORF">SAMN04488055_0504</name>
</gene>
<feature type="coiled-coil region" evidence="1">
    <location>
        <begin position="13"/>
        <end position="47"/>
    </location>
</feature>
<accession>A0A1N6D9J5</accession>
<reference evidence="2 3" key="1">
    <citation type="submission" date="2016-11" db="EMBL/GenBank/DDBJ databases">
        <authorList>
            <person name="Jaros S."/>
            <person name="Januszkiewicz K."/>
            <person name="Wedrychowicz H."/>
        </authorList>
    </citation>
    <scope>NUCLEOTIDE SEQUENCE [LARGE SCALE GENOMIC DNA]</scope>
    <source>
        <strain evidence="2 3">DSM 24787</strain>
    </source>
</reference>
<proteinExistence type="predicted"/>
<evidence type="ECO:0000256" key="1">
    <source>
        <dbReference type="SAM" id="Coils"/>
    </source>
</evidence>
<keyword evidence="3" id="KW-1185">Reference proteome</keyword>
<dbReference type="Proteomes" id="UP000185003">
    <property type="component" value="Unassembled WGS sequence"/>
</dbReference>
<dbReference type="STRING" id="536979.SAMN04488055_0504"/>
<protein>
    <submittedName>
        <fullName evidence="2">Uncharacterized protein</fullName>
    </submittedName>
</protein>
<keyword evidence="1" id="KW-0175">Coiled coil</keyword>
<organism evidence="2 3">
    <name type="scientific">Chitinophaga niabensis</name>
    <dbReference type="NCBI Taxonomy" id="536979"/>
    <lineage>
        <taxon>Bacteria</taxon>
        <taxon>Pseudomonadati</taxon>
        <taxon>Bacteroidota</taxon>
        <taxon>Chitinophagia</taxon>
        <taxon>Chitinophagales</taxon>
        <taxon>Chitinophagaceae</taxon>
        <taxon>Chitinophaga</taxon>
    </lineage>
</organism>
<evidence type="ECO:0000313" key="3">
    <source>
        <dbReference type="Proteomes" id="UP000185003"/>
    </source>
</evidence>
<dbReference type="OrthoDB" id="680366at2"/>